<dbReference type="AlphaFoldDB" id="A0A166A648"/>
<dbReference type="InterPro" id="IPR015947">
    <property type="entry name" value="PUA-like_sf"/>
</dbReference>
<dbReference type="Proteomes" id="UP000076577">
    <property type="component" value="Unassembled WGS sequence"/>
</dbReference>
<proteinExistence type="predicted"/>
<keyword evidence="3" id="KW-1185">Reference proteome</keyword>
<sequence length="154" mass="17617">MRVKQTALKEAKLQYWLFKSEPNKWSWDQQKAKGEQGEEWDGVRNYQARNFMRDMKIGDLGFFYHSNIGKEVVGIVEVCALAHSDSTTDDPRWECVDIKAVKGLPQTVTLAQVKAEERLQDMALVTSMRLSVQPVKPEEWAIVLEMAGMDPSQV</sequence>
<dbReference type="CDD" id="cd21133">
    <property type="entry name" value="EVE"/>
    <property type="match status" value="1"/>
</dbReference>
<dbReference type="InterPro" id="IPR052181">
    <property type="entry name" value="5hmC_binding"/>
</dbReference>
<dbReference type="InterPro" id="IPR047197">
    <property type="entry name" value="THYN1-like_EVE"/>
</dbReference>
<organism evidence="2 3">
    <name type="scientific">Pseudovibrio axinellae</name>
    <dbReference type="NCBI Taxonomy" id="989403"/>
    <lineage>
        <taxon>Bacteria</taxon>
        <taxon>Pseudomonadati</taxon>
        <taxon>Pseudomonadota</taxon>
        <taxon>Alphaproteobacteria</taxon>
        <taxon>Hyphomicrobiales</taxon>
        <taxon>Stappiaceae</taxon>
        <taxon>Pseudovibrio</taxon>
    </lineage>
</organism>
<dbReference type="Gene3D" id="3.10.590.10">
    <property type="entry name" value="ph1033 like domains"/>
    <property type="match status" value="1"/>
</dbReference>
<dbReference type="STRING" id="989403.SAMN05421798_107231"/>
<evidence type="ECO:0000313" key="2">
    <source>
        <dbReference type="EMBL" id="KZL20660.1"/>
    </source>
</evidence>
<name>A0A166A648_9HYPH</name>
<protein>
    <submittedName>
        <fullName evidence="2">EVE domain protein</fullName>
    </submittedName>
</protein>
<dbReference type="EMBL" id="LMCB01000006">
    <property type="protein sequence ID" value="KZL20660.1"/>
    <property type="molecule type" value="Genomic_DNA"/>
</dbReference>
<dbReference type="PANTHER" id="PTHR14087">
    <property type="entry name" value="THYMOCYTE NUCLEAR PROTEIN 1"/>
    <property type="match status" value="1"/>
</dbReference>
<dbReference type="PATRIC" id="fig|989403.3.peg.1231"/>
<dbReference type="InterPro" id="IPR002740">
    <property type="entry name" value="EVE_domain"/>
</dbReference>
<dbReference type="SUPFAM" id="SSF88697">
    <property type="entry name" value="PUA domain-like"/>
    <property type="match status" value="1"/>
</dbReference>
<dbReference type="PANTHER" id="PTHR14087:SF7">
    <property type="entry name" value="THYMOCYTE NUCLEAR PROTEIN 1"/>
    <property type="match status" value="1"/>
</dbReference>
<evidence type="ECO:0000313" key="3">
    <source>
        <dbReference type="Proteomes" id="UP000076577"/>
    </source>
</evidence>
<accession>A0A166A648</accession>
<comment type="caution">
    <text evidence="2">The sequence shown here is derived from an EMBL/GenBank/DDBJ whole genome shotgun (WGS) entry which is preliminary data.</text>
</comment>
<gene>
    <name evidence="2" type="ORF">PsAD2_01146</name>
</gene>
<feature type="domain" description="EVE" evidence="1">
    <location>
        <begin position="14"/>
        <end position="146"/>
    </location>
</feature>
<reference evidence="2 3" key="1">
    <citation type="journal article" date="2016" name="Front. Microbiol.">
        <title>Comparative Genomic Analysis Reveals a Diverse Repertoire of Genes Involved in Prokaryote-Eukaryote Interactions within the Pseudovibrio Genus.</title>
        <authorList>
            <person name="Romano S."/>
            <person name="Fernandez-Guerra A."/>
            <person name="Reen F.J."/>
            <person name="Glockner F.O."/>
            <person name="Crowley S.P."/>
            <person name="O'Sullivan O."/>
            <person name="Cotter P.D."/>
            <person name="Adams C."/>
            <person name="Dobson A.D."/>
            <person name="O'Gara F."/>
        </authorList>
    </citation>
    <scope>NUCLEOTIDE SEQUENCE [LARGE SCALE GENOMIC DNA]</scope>
    <source>
        <strain evidence="2 3">Ad2</strain>
    </source>
</reference>
<dbReference type="Pfam" id="PF01878">
    <property type="entry name" value="EVE"/>
    <property type="match status" value="1"/>
</dbReference>
<evidence type="ECO:0000259" key="1">
    <source>
        <dbReference type="Pfam" id="PF01878"/>
    </source>
</evidence>